<protein>
    <submittedName>
        <fullName evidence="2">Uncharacterized protein</fullName>
    </submittedName>
</protein>
<keyword evidence="1" id="KW-0472">Membrane</keyword>
<dbReference type="Gramene" id="mRNA:HanXRQr2_Chr08g0317321">
    <property type="protein sequence ID" value="mRNA:HanXRQr2_Chr08g0317321"/>
    <property type="gene ID" value="HanXRQr2_Chr08g0317321"/>
</dbReference>
<feature type="transmembrane region" description="Helical" evidence="1">
    <location>
        <begin position="51"/>
        <end position="75"/>
    </location>
</feature>
<dbReference type="AlphaFoldDB" id="A0A9K3NAZ0"/>
<reference evidence="2" key="2">
    <citation type="submission" date="2020-06" db="EMBL/GenBank/DDBJ databases">
        <title>Helianthus annuus Genome sequencing and assembly Release 2.</title>
        <authorList>
            <person name="Gouzy J."/>
            <person name="Langlade N."/>
            <person name="Munos S."/>
        </authorList>
    </citation>
    <scope>NUCLEOTIDE SEQUENCE</scope>
    <source>
        <tissue evidence="2">Leaves</tissue>
    </source>
</reference>
<accession>A0A9K3NAZ0</accession>
<keyword evidence="3" id="KW-1185">Reference proteome</keyword>
<evidence type="ECO:0000313" key="2">
    <source>
        <dbReference type="EMBL" id="KAF5793519.1"/>
    </source>
</evidence>
<comment type="caution">
    <text evidence="2">The sequence shown here is derived from an EMBL/GenBank/DDBJ whole genome shotgun (WGS) entry which is preliminary data.</text>
</comment>
<proteinExistence type="predicted"/>
<dbReference type="Proteomes" id="UP000215914">
    <property type="component" value="Unassembled WGS sequence"/>
</dbReference>
<sequence length="95" mass="10920">MHFHADHLNQKTIISLSFLKALHFLYNHIQPALVDVVSLVLRKSCVSSCCYMLHLTFFASCLGYFSFFFLLVALVKVKSGRIWSNIQPYICCMSL</sequence>
<keyword evidence="1" id="KW-1133">Transmembrane helix</keyword>
<gene>
    <name evidence="2" type="ORF">HanXRQr2_Chr08g0317321</name>
</gene>
<dbReference type="EMBL" id="MNCJ02000323">
    <property type="protein sequence ID" value="KAF5793519.1"/>
    <property type="molecule type" value="Genomic_DNA"/>
</dbReference>
<reference evidence="2" key="1">
    <citation type="journal article" date="2017" name="Nature">
        <title>The sunflower genome provides insights into oil metabolism, flowering and Asterid evolution.</title>
        <authorList>
            <person name="Badouin H."/>
            <person name="Gouzy J."/>
            <person name="Grassa C.J."/>
            <person name="Murat F."/>
            <person name="Staton S.E."/>
            <person name="Cottret L."/>
            <person name="Lelandais-Briere C."/>
            <person name="Owens G.L."/>
            <person name="Carrere S."/>
            <person name="Mayjonade B."/>
            <person name="Legrand L."/>
            <person name="Gill N."/>
            <person name="Kane N.C."/>
            <person name="Bowers J.E."/>
            <person name="Hubner S."/>
            <person name="Bellec A."/>
            <person name="Berard A."/>
            <person name="Berges H."/>
            <person name="Blanchet N."/>
            <person name="Boniface M.C."/>
            <person name="Brunel D."/>
            <person name="Catrice O."/>
            <person name="Chaidir N."/>
            <person name="Claudel C."/>
            <person name="Donnadieu C."/>
            <person name="Faraut T."/>
            <person name="Fievet G."/>
            <person name="Helmstetter N."/>
            <person name="King M."/>
            <person name="Knapp S.J."/>
            <person name="Lai Z."/>
            <person name="Le Paslier M.C."/>
            <person name="Lippi Y."/>
            <person name="Lorenzon L."/>
            <person name="Mandel J.R."/>
            <person name="Marage G."/>
            <person name="Marchand G."/>
            <person name="Marquand E."/>
            <person name="Bret-Mestries E."/>
            <person name="Morien E."/>
            <person name="Nambeesan S."/>
            <person name="Nguyen T."/>
            <person name="Pegot-Espagnet P."/>
            <person name="Pouilly N."/>
            <person name="Raftis F."/>
            <person name="Sallet E."/>
            <person name="Schiex T."/>
            <person name="Thomas J."/>
            <person name="Vandecasteele C."/>
            <person name="Vares D."/>
            <person name="Vear F."/>
            <person name="Vautrin S."/>
            <person name="Crespi M."/>
            <person name="Mangin B."/>
            <person name="Burke J.M."/>
            <person name="Salse J."/>
            <person name="Munos S."/>
            <person name="Vincourt P."/>
            <person name="Rieseberg L.H."/>
            <person name="Langlade N.B."/>
        </authorList>
    </citation>
    <scope>NUCLEOTIDE SEQUENCE</scope>
    <source>
        <tissue evidence="2">Leaves</tissue>
    </source>
</reference>
<evidence type="ECO:0000313" key="3">
    <source>
        <dbReference type="Proteomes" id="UP000215914"/>
    </source>
</evidence>
<keyword evidence="1" id="KW-0812">Transmembrane</keyword>
<evidence type="ECO:0000256" key="1">
    <source>
        <dbReference type="SAM" id="Phobius"/>
    </source>
</evidence>
<organism evidence="2 3">
    <name type="scientific">Helianthus annuus</name>
    <name type="common">Common sunflower</name>
    <dbReference type="NCBI Taxonomy" id="4232"/>
    <lineage>
        <taxon>Eukaryota</taxon>
        <taxon>Viridiplantae</taxon>
        <taxon>Streptophyta</taxon>
        <taxon>Embryophyta</taxon>
        <taxon>Tracheophyta</taxon>
        <taxon>Spermatophyta</taxon>
        <taxon>Magnoliopsida</taxon>
        <taxon>eudicotyledons</taxon>
        <taxon>Gunneridae</taxon>
        <taxon>Pentapetalae</taxon>
        <taxon>asterids</taxon>
        <taxon>campanulids</taxon>
        <taxon>Asterales</taxon>
        <taxon>Asteraceae</taxon>
        <taxon>Asteroideae</taxon>
        <taxon>Heliantheae alliance</taxon>
        <taxon>Heliantheae</taxon>
        <taxon>Helianthus</taxon>
    </lineage>
</organism>
<name>A0A9K3NAZ0_HELAN</name>